<dbReference type="Pfam" id="PF13426">
    <property type="entry name" value="PAS_9"/>
    <property type="match status" value="1"/>
</dbReference>
<dbReference type="GO" id="GO:0000155">
    <property type="term" value="F:phosphorelay sensor kinase activity"/>
    <property type="evidence" value="ECO:0007669"/>
    <property type="project" value="InterPro"/>
</dbReference>
<dbReference type="Pfam" id="PF01739">
    <property type="entry name" value="CheR"/>
    <property type="match status" value="1"/>
</dbReference>
<dbReference type="EC" id="2.7.13.3" evidence="18"/>
<keyword evidence="3 9" id="KW-0597">Phosphoprotein</keyword>
<dbReference type="FunFam" id="3.30.565.10:FF:000006">
    <property type="entry name" value="Sensor histidine kinase WalK"/>
    <property type="match status" value="1"/>
</dbReference>
<dbReference type="Gene3D" id="3.40.50.2300">
    <property type="match status" value="1"/>
</dbReference>
<dbReference type="CDD" id="cd16434">
    <property type="entry name" value="CheB-CheR_fusion"/>
    <property type="match status" value="1"/>
</dbReference>
<dbReference type="PROSITE" id="PS50109">
    <property type="entry name" value="HIS_KIN"/>
    <property type="match status" value="1"/>
</dbReference>
<gene>
    <name evidence="18" type="primary">tmoS</name>
    <name evidence="18" type="ORF">Pan54_22550</name>
</gene>
<dbReference type="SUPFAM" id="SSF55874">
    <property type="entry name" value="ATPase domain of HSP90 chaperone/DNA topoisomerase II/histidine kinase"/>
    <property type="match status" value="1"/>
</dbReference>
<dbReference type="SMART" id="SM00387">
    <property type="entry name" value="HATPase_c"/>
    <property type="match status" value="1"/>
</dbReference>
<dbReference type="PROSITE" id="PS50112">
    <property type="entry name" value="PAS"/>
    <property type="match status" value="1"/>
</dbReference>
<keyword evidence="10" id="KW-0175">Coiled coil</keyword>
<dbReference type="InterPro" id="IPR000700">
    <property type="entry name" value="PAS-assoc_C"/>
</dbReference>
<feature type="active site" evidence="8">
    <location>
        <position position="58"/>
    </location>
</feature>
<evidence type="ECO:0000256" key="1">
    <source>
        <dbReference type="ARBA" id="ARBA00000085"/>
    </source>
</evidence>
<dbReference type="Pfam" id="PF01339">
    <property type="entry name" value="CheB_methylest"/>
    <property type="match status" value="1"/>
</dbReference>
<dbReference type="PANTHER" id="PTHR24422">
    <property type="entry name" value="CHEMOTAXIS PROTEIN METHYLTRANSFERASE"/>
    <property type="match status" value="1"/>
</dbReference>
<dbReference type="Pfam" id="PF13596">
    <property type="entry name" value="PAS_10"/>
    <property type="match status" value="1"/>
</dbReference>
<evidence type="ECO:0000256" key="9">
    <source>
        <dbReference type="PROSITE-ProRule" id="PRU00169"/>
    </source>
</evidence>
<evidence type="ECO:0000313" key="19">
    <source>
        <dbReference type="Proteomes" id="UP000316095"/>
    </source>
</evidence>
<evidence type="ECO:0000256" key="6">
    <source>
        <dbReference type="ARBA" id="ARBA00022691"/>
    </source>
</evidence>
<evidence type="ECO:0000256" key="5">
    <source>
        <dbReference type="ARBA" id="ARBA00022679"/>
    </source>
</evidence>
<dbReference type="Gene3D" id="1.10.155.10">
    <property type="entry name" value="Chemotaxis receptor methyltransferase CheR, N-terminal domain"/>
    <property type="match status" value="1"/>
</dbReference>
<dbReference type="InterPro" id="IPR005467">
    <property type="entry name" value="His_kinase_dom"/>
</dbReference>
<dbReference type="InterPro" id="IPR036890">
    <property type="entry name" value="HATPase_C_sf"/>
</dbReference>
<dbReference type="Gene3D" id="1.10.287.130">
    <property type="match status" value="1"/>
</dbReference>
<dbReference type="InterPro" id="IPR000014">
    <property type="entry name" value="PAS"/>
</dbReference>
<feature type="domain" description="PAS" evidence="14">
    <location>
        <begin position="881"/>
        <end position="951"/>
    </location>
</feature>
<dbReference type="PROSITE" id="PS50110">
    <property type="entry name" value="RESPONSE_REGULATORY"/>
    <property type="match status" value="1"/>
</dbReference>
<feature type="region of interest" description="Disordered" evidence="11">
    <location>
        <begin position="1"/>
        <end position="37"/>
    </location>
</feature>
<keyword evidence="5 18" id="KW-0808">Transferase</keyword>
<name>A0A5C5XFU4_9PLAN</name>
<dbReference type="CDD" id="cd17580">
    <property type="entry name" value="REC_2_DhkD-like"/>
    <property type="match status" value="1"/>
</dbReference>
<dbReference type="GO" id="GO:0006935">
    <property type="term" value="P:chemotaxis"/>
    <property type="evidence" value="ECO:0007669"/>
    <property type="project" value="UniProtKB-UniRule"/>
</dbReference>
<keyword evidence="8" id="KW-0378">Hydrolase</keyword>
<keyword evidence="7 18" id="KW-0418">Kinase</keyword>
<dbReference type="PRINTS" id="PR00996">
    <property type="entry name" value="CHERMTFRASE"/>
</dbReference>
<evidence type="ECO:0000256" key="8">
    <source>
        <dbReference type="PROSITE-ProRule" id="PRU00050"/>
    </source>
</evidence>
<dbReference type="SUPFAM" id="SSF47384">
    <property type="entry name" value="Homodimeric domain of signal transducing histidine kinase"/>
    <property type="match status" value="1"/>
</dbReference>
<dbReference type="Pfam" id="PF00072">
    <property type="entry name" value="Response_reg"/>
    <property type="match status" value="1"/>
</dbReference>
<dbReference type="PROSITE" id="PS50123">
    <property type="entry name" value="CHER"/>
    <property type="match status" value="1"/>
</dbReference>
<feature type="compositionally biased region" description="Polar residues" evidence="11">
    <location>
        <begin position="20"/>
        <end position="32"/>
    </location>
</feature>
<keyword evidence="6" id="KW-0949">S-adenosyl-L-methionine</keyword>
<dbReference type="InterPro" id="IPR036097">
    <property type="entry name" value="HisK_dim/P_sf"/>
</dbReference>
<keyword evidence="4" id="KW-0489">Methyltransferase</keyword>
<dbReference type="InterPro" id="IPR022641">
    <property type="entry name" value="CheR_N"/>
</dbReference>
<dbReference type="CDD" id="cd00075">
    <property type="entry name" value="HATPase"/>
    <property type="match status" value="1"/>
</dbReference>
<reference evidence="18 19" key="1">
    <citation type="submission" date="2019-02" db="EMBL/GenBank/DDBJ databases">
        <title>Deep-cultivation of Planctomycetes and their phenomic and genomic characterization uncovers novel biology.</title>
        <authorList>
            <person name="Wiegand S."/>
            <person name="Jogler M."/>
            <person name="Boedeker C."/>
            <person name="Pinto D."/>
            <person name="Vollmers J."/>
            <person name="Rivas-Marin E."/>
            <person name="Kohn T."/>
            <person name="Peeters S.H."/>
            <person name="Heuer A."/>
            <person name="Rast P."/>
            <person name="Oberbeckmann S."/>
            <person name="Bunk B."/>
            <person name="Jeske O."/>
            <person name="Meyerdierks A."/>
            <person name="Storesund J.E."/>
            <person name="Kallscheuer N."/>
            <person name="Luecker S."/>
            <person name="Lage O.M."/>
            <person name="Pohl T."/>
            <person name="Merkel B.J."/>
            <person name="Hornburger P."/>
            <person name="Mueller R.-W."/>
            <person name="Bruemmer F."/>
            <person name="Labrenz M."/>
            <person name="Spormann A.M."/>
            <person name="Op Den Camp H."/>
            <person name="Overmann J."/>
            <person name="Amann R."/>
            <person name="Jetten M.S.M."/>
            <person name="Mascher T."/>
            <person name="Medema M.H."/>
            <person name="Devos D.P."/>
            <person name="Kaster A.-K."/>
            <person name="Ovreas L."/>
            <person name="Rohde M."/>
            <person name="Galperin M.Y."/>
            <person name="Jogler C."/>
        </authorList>
    </citation>
    <scope>NUCLEOTIDE SEQUENCE [LARGE SCALE GENOMIC DNA]</scope>
    <source>
        <strain evidence="18 19">Pan54</strain>
    </source>
</reference>
<dbReference type="PROSITE" id="PS50113">
    <property type="entry name" value="PAC"/>
    <property type="match status" value="1"/>
</dbReference>
<feature type="domain" description="Histidine kinase" evidence="12">
    <location>
        <begin position="1017"/>
        <end position="1237"/>
    </location>
</feature>
<evidence type="ECO:0000256" key="7">
    <source>
        <dbReference type="ARBA" id="ARBA00022777"/>
    </source>
</evidence>
<dbReference type="InterPro" id="IPR022642">
    <property type="entry name" value="CheR_C"/>
</dbReference>
<dbReference type="SUPFAM" id="SSF52172">
    <property type="entry name" value="CheY-like"/>
    <property type="match status" value="1"/>
</dbReference>
<dbReference type="InterPro" id="IPR003594">
    <property type="entry name" value="HATPase_dom"/>
</dbReference>
<comment type="catalytic activity">
    <reaction evidence="1">
        <text>ATP + protein L-histidine = ADP + protein N-phospho-L-histidine.</text>
        <dbReference type="EC" id="2.7.13.3"/>
    </reaction>
</comment>
<dbReference type="GO" id="GO:0000156">
    <property type="term" value="F:phosphorelay response regulator activity"/>
    <property type="evidence" value="ECO:0007669"/>
    <property type="project" value="InterPro"/>
</dbReference>
<dbReference type="InterPro" id="IPR035965">
    <property type="entry name" value="PAS-like_dom_sf"/>
</dbReference>
<keyword evidence="19" id="KW-1185">Reference proteome</keyword>
<dbReference type="InterPro" id="IPR011006">
    <property type="entry name" value="CheY-like_superfamily"/>
</dbReference>
<evidence type="ECO:0000256" key="11">
    <source>
        <dbReference type="SAM" id="MobiDB-lite"/>
    </source>
</evidence>
<dbReference type="SMART" id="SM00091">
    <property type="entry name" value="PAS"/>
    <property type="match status" value="2"/>
</dbReference>
<dbReference type="GO" id="GO:0008983">
    <property type="term" value="F:protein-glutamate O-methyltransferase activity"/>
    <property type="evidence" value="ECO:0007669"/>
    <property type="project" value="UniProtKB-EC"/>
</dbReference>
<dbReference type="SUPFAM" id="SSF52738">
    <property type="entry name" value="Methylesterase CheB, C-terminal domain"/>
    <property type="match status" value="1"/>
</dbReference>
<dbReference type="GO" id="GO:0032259">
    <property type="term" value="P:methylation"/>
    <property type="evidence" value="ECO:0007669"/>
    <property type="project" value="UniProtKB-KW"/>
</dbReference>
<comment type="catalytic activity">
    <reaction evidence="2">
        <text>L-glutamyl-[protein] + S-adenosyl-L-methionine = [protein]-L-glutamate 5-O-methyl ester + S-adenosyl-L-homocysteine</text>
        <dbReference type="Rhea" id="RHEA:24452"/>
        <dbReference type="Rhea" id="RHEA-COMP:10208"/>
        <dbReference type="Rhea" id="RHEA-COMP:10311"/>
        <dbReference type="ChEBI" id="CHEBI:29973"/>
        <dbReference type="ChEBI" id="CHEBI:57856"/>
        <dbReference type="ChEBI" id="CHEBI:59789"/>
        <dbReference type="ChEBI" id="CHEBI:82795"/>
        <dbReference type="EC" id="2.1.1.80"/>
    </reaction>
</comment>
<evidence type="ECO:0000256" key="10">
    <source>
        <dbReference type="SAM" id="Coils"/>
    </source>
</evidence>
<accession>A0A5C5XFU4</accession>
<feature type="coiled-coil region" evidence="10">
    <location>
        <begin position="703"/>
        <end position="765"/>
    </location>
</feature>
<feature type="domain" description="CheR-type methyltransferase" evidence="17">
    <location>
        <begin position="254"/>
        <end position="514"/>
    </location>
</feature>
<dbReference type="SUPFAM" id="SSF47757">
    <property type="entry name" value="Chemotaxis receptor methyltransferase CheR, N-terminal domain"/>
    <property type="match status" value="1"/>
</dbReference>
<evidence type="ECO:0000256" key="3">
    <source>
        <dbReference type="ARBA" id="ARBA00022553"/>
    </source>
</evidence>
<evidence type="ECO:0000259" key="12">
    <source>
        <dbReference type="PROSITE" id="PS50109"/>
    </source>
</evidence>
<dbReference type="SMART" id="SM00388">
    <property type="entry name" value="HisKA"/>
    <property type="match status" value="1"/>
</dbReference>
<evidence type="ECO:0000259" key="15">
    <source>
        <dbReference type="PROSITE" id="PS50113"/>
    </source>
</evidence>
<feature type="domain" description="Response regulatory" evidence="13">
    <location>
        <begin position="1259"/>
        <end position="1374"/>
    </location>
</feature>
<feature type="domain" description="PAC" evidence="15">
    <location>
        <begin position="954"/>
        <end position="1006"/>
    </location>
</feature>
<protein>
    <submittedName>
        <fullName evidence="18">Sensor histidine kinase TmoS</fullName>
        <ecNumber evidence="18">2.7.13.3</ecNumber>
    </submittedName>
</protein>
<dbReference type="SMART" id="SM00138">
    <property type="entry name" value="MeTrc"/>
    <property type="match status" value="1"/>
</dbReference>
<feature type="domain" description="CheB-type methylesterase" evidence="16">
    <location>
        <begin position="49"/>
        <end position="235"/>
    </location>
</feature>
<keyword evidence="8" id="KW-0145">Chemotaxis</keyword>
<evidence type="ECO:0000259" key="17">
    <source>
        <dbReference type="PROSITE" id="PS50123"/>
    </source>
</evidence>
<evidence type="ECO:0000259" key="16">
    <source>
        <dbReference type="PROSITE" id="PS50122"/>
    </source>
</evidence>
<evidence type="ECO:0000256" key="2">
    <source>
        <dbReference type="ARBA" id="ARBA00001541"/>
    </source>
</evidence>
<dbReference type="CDD" id="cd00082">
    <property type="entry name" value="HisKA"/>
    <property type="match status" value="1"/>
</dbReference>
<dbReference type="GO" id="GO:0008984">
    <property type="term" value="F:protein-glutamate methylesterase activity"/>
    <property type="evidence" value="ECO:0007669"/>
    <property type="project" value="InterPro"/>
</dbReference>
<dbReference type="InterPro" id="IPR003661">
    <property type="entry name" value="HisK_dim/P_dom"/>
</dbReference>
<dbReference type="Gene3D" id="3.30.565.10">
    <property type="entry name" value="Histidine kinase-like ATPase, C-terminal domain"/>
    <property type="match status" value="1"/>
</dbReference>
<dbReference type="InterPro" id="IPR000673">
    <property type="entry name" value="Sig_transdc_resp-reg_Me-estase"/>
</dbReference>
<evidence type="ECO:0000259" key="14">
    <source>
        <dbReference type="PROSITE" id="PS50112"/>
    </source>
</evidence>
<dbReference type="CDD" id="cd00130">
    <property type="entry name" value="PAS"/>
    <property type="match status" value="2"/>
</dbReference>
<dbReference type="PANTHER" id="PTHR24422:SF27">
    <property type="entry name" value="PROTEIN-GLUTAMATE O-METHYLTRANSFERASE"/>
    <property type="match status" value="1"/>
</dbReference>
<dbReference type="InterPro" id="IPR050903">
    <property type="entry name" value="Bact_Chemotaxis_MeTrfase"/>
</dbReference>
<dbReference type="InterPro" id="IPR036804">
    <property type="entry name" value="CheR_N_sf"/>
</dbReference>
<dbReference type="Proteomes" id="UP000316095">
    <property type="component" value="Unassembled WGS sequence"/>
</dbReference>
<evidence type="ECO:0000256" key="4">
    <source>
        <dbReference type="ARBA" id="ARBA00022603"/>
    </source>
</evidence>
<dbReference type="SUPFAM" id="SSF53335">
    <property type="entry name" value="S-adenosyl-L-methionine-dependent methyltransferases"/>
    <property type="match status" value="1"/>
</dbReference>
<proteinExistence type="predicted"/>
<dbReference type="InterPro" id="IPR029063">
    <property type="entry name" value="SAM-dependent_MTases_sf"/>
</dbReference>
<dbReference type="SUPFAM" id="SSF55785">
    <property type="entry name" value="PYP-like sensor domain (PAS domain)"/>
    <property type="match status" value="2"/>
</dbReference>
<organism evidence="18 19">
    <name type="scientific">Rubinisphaera italica</name>
    <dbReference type="NCBI Taxonomy" id="2527969"/>
    <lineage>
        <taxon>Bacteria</taxon>
        <taxon>Pseudomonadati</taxon>
        <taxon>Planctomycetota</taxon>
        <taxon>Planctomycetia</taxon>
        <taxon>Planctomycetales</taxon>
        <taxon>Planctomycetaceae</taxon>
        <taxon>Rubinisphaera</taxon>
    </lineage>
</organism>
<dbReference type="EMBL" id="SJPG01000001">
    <property type="protein sequence ID" value="TWT61519.1"/>
    <property type="molecule type" value="Genomic_DNA"/>
</dbReference>
<dbReference type="InterPro" id="IPR035909">
    <property type="entry name" value="CheB_C"/>
</dbReference>
<comment type="caution">
    <text evidence="18">The sequence shown here is derived from an EMBL/GenBank/DDBJ whole genome shotgun (WGS) entry which is preliminary data.</text>
</comment>
<dbReference type="PROSITE" id="PS50122">
    <property type="entry name" value="CHEB"/>
    <property type="match status" value="1"/>
</dbReference>
<feature type="modified residue" description="4-aspartylphosphate" evidence="9">
    <location>
        <position position="1308"/>
    </location>
</feature>
<dbReference type="GO" id="GO:0005737">
    <property type="term" value="C:cytoplasm"/>
    <property type="evidence" value="ECO:0007669"/>
    <property type="project" value="InterPro"/>
</dbReference>
<dbReference type="Pfam" id="PF03705">
    <property type="entry name" value="CheR_N"/>
    <property type="match status" value="1"/>
</dbReference>
<evidence type="ECO:0000313" key="18">
    <source>
        <dbReference type="EMBL" id="TWT61519.1"/>
    </source>
</evidence>
<sequence length="1377" mass="154204">MCPVRPSGEIDKTDLENSPEMVNTSKTDQTPAENPEILDSLPHRSLRQEFPIVGIGASAGGLEALESFFDNMSLDSGLAFVVVQHLSPDFKSVMDELLARHTKIRIHRVTDEMQVEPNAIYLIPPKKEMIISDGKLLLSDKDPQSGLTLPIDIFFRSLAQDAGARAIAVILSGTGSDGSQGIQDVHANGGFVIAQDLQSAKFDGMPKSAKATGVVDLVLPPERMGAALSSYIQQPGSRNLTDFMPVEPAMLKGFDAIFQLLRKHYDIDFSYYKQSTVTRRVQRRLLMHQITDLDEYVTRLRDDSSELNLLYKDLLIGVTKFFRDPEAFDLIDQNILPEILQNHRQHEELRVWVAGCATGEEAYSLAILIQEHMQEMAKPLNVKIFATDVHPTSLETASVGIYSEESLSEVSSERLEKYFKRVKTGFQVSQDLRQMIVFAPHNIIKDAPFTKIDLITCRNMLIYLEQPAQKKAISLFHFALNTRGVMFMGPSESPGELTDEFEAINERWKIYRKRRDKRLPVEMRLPLSAGYANSRIPRMGLSQPHAPANGALLRAYDELLKEYAPPTLLINNSRELVQSFSGAAKYLKLTDGRPSTDIFELMLPDLKIPLTTAVHQVTKNQKSVNFKGVRVRHDTSEEQLRLTVRPLQMRNGDEQQFLVTLEPMEKPKALVKDDDNEVALNMDLDEASKEQMMALESELLYTKENLQSTVEEMETSNEELQATNEELVASNEELQSTNEELHSVNEELYTVNAEYQKKIAELMELTADMDNLLHSTEVGVIFLDRELCIRKFTPKIGETFHLLPLDIGRRVDSFAHNIDHPHLVNDLKRVLTEESPLEMEVHGGDSQTFLMRILPYRSKNKVDGVVLTLIEISRLKQAEEELKLMSKVFQDGADPIILEDLDGRIIDVNAEAEKVYGWNRNELLGQSFEKLVPTDEQIRAKELRERCIEKSGLRSIETIKQDINGNPFPVLLTLSLLTDQKGKPVVIASIAKDITDRKLAEDKARDAVKRRDQFLAMLSHELRNPLGAALNATYLLDGADEKALTKPLFEACKVIQRQTLQVARLLDDLLDVSRVTQGKIEIRKQVVDMTLLIEDTLQAIRPHIDALNHQLTVDISSEPVIVEGDPSRLLQIQENLLANAAKYTPEGGQIRLSLAKEDGEAILRVSDNGNGIPSHMLEKIFELFVQSDDTLDRSQGGMGLGLTLVKDITELHGGRVSAFSNGTGKGSEFVVRLPLSQVSQMPMASQPSLKDPEASDQKNIVLVEDNEDNRAMLKTLLRLKGHLVLTASNGSQGLDVILHQHPDVAIVDIGLPGISGYEVAKRVRAELGNDVYLIALTGYGCTEDREATKEAGFNTHLVKPLDPVELDRILNLISKSE</sequence>
<feature type="active site" evidence="8">
    <location>
        <position position="85"/>
    </location>
</feature>
<feature type="active site" evidence="8">
    <location>
        <position position="177"/>
    </location>
</feature>
<dbReference type="NCBIfam" id="TIGR00229">
    <property type="entry name" value="sensory_box"/>
    <property type="match status" value="1"/>
</dbReference>
<evidence type="ECO:0000259" key="13">
    <source>
        <dbReference type="PROSITE" id="PS50110"/>
    </source>
</evidence>
<dbReference type="Pfam" id="PF02518">
    <property type="entry name" value="HATPase_c"/>
    <property type="match status" value="1"/>
</dbReference>
<dbReference type="Pfam" id="PF00512">
    <property type="entry name" value="HisKA"/>
    <property type="match status" value="1"/>
</dbReference>
<dbReference type="SMART" id="SM00448">
    <property type="entry name" value="REC"/>
    <property type="match status" value="1"/>
</dbReference>
<dbReference type="Gene3D" id="3.40.50.180">
    <property type="entry name" value="Methylesterase CheB, C-terminal domain"/>
    <property type="match status" value="1"/>
</dbReference>
<dbReference type="InterPro" id="IPR000780">
    <property type="entry name" value="CheR_MeTrfase"/>
</dbReference>
<dbReference type="Gene3D" id="3.30.450.20">
    <property type="entry name" value="PAS domain"/>
    <property type="match status" value="2"/>
</dbReference>
<dbReference type="InterPro" id="IPR001789">
    <property type="entry name" value="Sig_transdc_resp-reg_receiver"/>
</dbReference>
<dbReference type="Gene3D" id="3.40.50.150">
    <property type="entry name" value="Vaccinia Virus protein VP39"/>
    <property type="match status" value="1"/>
</dbReference>